<evidence type="ECO:0000259" key="1">
    <source>
        <dbReference type="Pfam" id="PF06985"/>
    </source>
</evidence>
<dbReference type="EMBL" id="JAQJAC010000003">
    <property type="protein sequence ID" value="KAJ5591438.1"/>
    <property type="molecule type" value="Genomic_DNA"/>
</dbReference>
<dbReference type="PANTHER" id="PTHR39596:SF2">
    <property type="entry name" value="HET DOMAIN PROTEIN (AFU_ORTHOLOGUE AFUA_1G17550)-RELATED"/>
    <property type="match status" value="1"/>
</dbReference>
<sequence length="774" mass="87541">MDFLPLPLGTYASSFEVLIENIQDIQYDGGDFLTYPDRQGWTERTVAEWLELFQNPSREFTRFMERWILFGTLHYFFGGIIEPSDLIRFVENPRRLVLSMQPLCSLLELDIYSGDLAIPSIAMELHLELSLAENDGDYNEYDLYCRMDLISGIRRKKFKDPRSPEMVFVTSAWLEILMYWTIWPVPVEMGVLNLSATHKSIIWKLLRGQDWCPSDLTGALHRFNSSSLYFLHAISQPTFATKSHKMIHIRGRGRLPESNPGKALPSGDLCNPFVCGLNKLSDQDYATKHARGCSGCYNIQADSQILCSILRKQKVPLIYFDKAGSICLVEKEPEMSYIAISHVWSDGLGNPHANALPYCQIDRLNGFVRNLKCNGCPNLLFWIDTICVPPDSASLKDEQDSAMGLMREVYEQATAVLVLDSWLYGSTALDKWPVENLMRIFSSRWTSRLWTYQEGVLAKSLYFQFRDSSVELETEIQRLKDGADKVTQLTLVQPLLRMYQEIRFLGRGDASFEEKFKAICSSLGDRNTSVASDEPLCIGTLLGLNVLQLAQAPPELRMQKLWKMIPLVPFSFLQSQMVRLESPGLSWAPKTFLRCVQNRNRTGNPSCWSASMLGAVGGTATVSDEGVILKSPGLLFKPGSWGGSYEEIGPGTGWHYKFKFQSGGEFEDIGIILLPKNAPISKDLSPDAPEFREGETHALLVAVQKETTEIVHCQYISPVSWTELTQKQDIEPLNQLIRPGTGFYDDNVRYETPDGVLVARVGKRKPENQDWCIG</sequence>
<dbReference type="InterPro" id="IPR010730">
    <property type="entry name" value="HET"/>
</dbReference>
<feature type="domain" description="Heterokaryon incompatibility" evidence="1">
    <location>
        <begin position="337"/>
        <end position="418"/>
    </location>
</feature>
<reference evidence="2 3" key="1">
    <citation type="journal article" date="2023" name="IMA Fungus">
        <title>Comparative genomic study of the Penicillium genus elucidates a diverse pangenome and 15 lateral gene transfer events.</title>
        <authorList>
            <person name="Petersen C."/>
            <person name="Sorensen T."/>
            <person name="Nielsen M.R."/>
            <person name="Sondergaard T.E."/>
            <person name="Sorensen J.L."/>
            <person name="Fitzpatrick D.A."/>
            <person name="Frisvad J.C."/>
            <person name="Nielsen K.L."/>
        </authorList>
    </citation>
    <scope>NUCLEOTIDE SEQUENCE [LARGE SCALE GENOMIC DNA]</scope>
    <source>
        <strain evidence="2 3">IBT 29057</strain>
    </source>
</reference>
<dbReference type="Proteomes" id="UP001216150">
    <property type="component" value="Unassembled WGS sequence"/>
</dbReference>
<dbReference type="AlphaFoldDB" id="A0AAD6DRT7"/>
<name>A0AAD6DRT7_9EURO</name>
<evidence type="ECO:0000313" key="3">
    <source>
        <dbReference type="Proteomes" id="UP001216150"/>
    </source>
</evidence>
<gene>
    <name evidence="2" type="ORF">N7450_005410</name>
</gene>
<proteinExistence type="predicted"/>
<keyword evidence="3" id="KW-1185">Reference proteome</keyword>
<accession>A0AAD6DRT7</accession>
<dbReference type="Pfam" id="PF06985">
    <property type="entry name" value="HET"/>
    <property type="match status" value="1"/>
</dbReference>
<comment type="caution">
    <text evidence="2">The sequence shown here is derived from an EMBL/GenBank/DDBJ whole genome shotgun (WGS) entry which is preliminary data.</text>
</comment>
<protein>
    <recommendedName>
        <fullName evidence="1">Heterokaryon incompatibility domain-containing protein</fullName>
    </recommendedName>
</protein>
<dbReference type="PANTHER" id="PTHR39596">
    <property type="match status" value="1"/>
</dbReference>
<evidence type="ECO:0000313" key="2">
    <source>
        <dbReference type="EMBL" id="KAJ5591438.1"/>
    </source>
</evidence>
<organism evidence="2 3">
    <name type="scientific">Penicillium hetheringtonii</name>
    <dbReference type="NCBI Taxonomy" id="911720"/>
    <lineage>
        <taxon>Eukaryota</taxon>
        <taxon>Fungi</taxon>
        <taxon>Dikarya</taxon>
        <taxon>Ascomycota</taxon>
        <taxon>Pezizomycotina</taxon>
        <taxon>Eurotiomycetes</taxon>
        <taxon>Eurotiomycetidae</taxon>
        <taxon>Eurotiales</taxon>
        <taxon>Aspergillaceae</taxon>
        <taxon>Penicillium</taxon>
    </lineage>
</organism>